<reference evidence="3" key="1">
    <citation type="journal article" date="2018" name="Gigascience">
        <title>Genome assembly of the Pink Ipe (Handroanthus impetiginosus, Bignoniaceae), a highly valued, ecologically keystone Neotropical timber forest tree.</title>
        <authorList>
            <person name="Silva-Junior O.B."/>
            <person name="Grattapaglia D."/>
            <person name="Novaes E."/>
            <person name="Collevatti R.G."/>
        </authorList>
    </citation>
    <scope>NUCLEOTIDE SEQUENCE [LARGE SCALE GENOMIC DNA]</scope>
    <source>
        <strain evidence="3">cv. UFG-1</strain>
    </source>
</reference>
<name>A0A2G9I7A7_9LAMI</name>
<dbReference type="Proteomes" id="UP000231279">
    <property type="component" value="Unassembled WGS sequence"/>
</dbReference>
<sequence>MKKKKSTQTSLKTPKKHIKNNHQINNLAKILRPKVYITDSSNFKNLVQELTGNGKFSPISSPPTTDHIQEYHIYQDQNNLELSSFDSSCFSTPLEGSPDLHGQDSSFINQTMDYESLLMGIDHMSSFNYDHTCYGMFDQQEVCANYDYGYDFSSLIY</sequence>
<evidence type="ECO:0000259" key="1">
    <source>
        <dbReference type="Pfam" id="PF05678"/>
    </source>
</evidence>
<feature type="domain" description="VQ" evidence="1">
    <location>
        <begin position="33"/>
        <end position="52"/>
    </location>
</feature>
<dbReference type="STRING" id="429701.A0A2G9I7A7"/>
<dbReference type="AlphaFoldDB" id="A0A2G9I7A7"/>
<comment type="caution">
    <text evidence="2">The sequence shown here is derived from an EMBL/GenBank/DDBJ whole genome shotgun (WGS) entry which is preliminary data.</text>
</comment>
<dbReference type="Pfam" id="PF05678">
    <property type="entry name" value="VQ"/>
    <property type="match status" value="1"/>
</dbReference>
<gene>
    <name evidence="2" type="ORF">CDL12_01634</name>
</gene>
<dbReference type="OrthoDB" id="912247at2759"/>
<dbReference type="EMBL" id="NKXS01000208">
    <property type="protein sequence ID" value="PIN25631.1"/>
    <property type="molecule type" value="Genomic_DNA"/>
</dbReference>
<evidence type="ECO:0000313" key="2">
    <source>
        <dbReference type="EMBL" id="PIN25631.1"/>
    </source>
</evidence>
<evidence type="ECO:0000313" key="3">
    <source>
        <dbReference type="Proteomes" id="UP000231279"/>
    </source>
</evidence>
<accession>A0A2G9I7A7</accession>
<organism evidence="2 3">
    <name type="scientific">Handroanthus impetiginosus</name>
    <dbReference type="NCBI Taxonomy" id="429701"/>
    <lineage>
        <taxon>Eukaryota</taxon>
        <taxon>Viridiplantae</taxon>
        <taxon>Streptophyta</taxon>
        <taxon>Embryophyta</taxon>
        <taxon>Tracheophyta</taxon>
        <taxon>Spermatophyta</taxon>
        <taxon>Magnoliopsida</taxon>
        <taxon>eudicotyledons</taxon>
        <taxon>Gunneridae</taxon>
        <taxon>Pentapetalae</taxon>
        <taxon>asterids</taxon>
        <taxon>lamiids</taxon>
        <taxon>Lamiales</taxon>
        <taxon>Bignoniaceae</taxon>
        <taxon>Crescentiina</taxon>
        <taxon>Tabebuia alliance</taxon>
        <taxon>Handroanthus</taxon>
    </lineage>
</organism>
<dbReference type="InterPro" id="IPR008889">
    <property type="entry name" value="VQ"/>
</dbReference>
<protein>
    <recommendedName>
        <fullName evidence="1">VQ domain-containing protein</fullName>
    </recommendedName>
</protein>
<proteinExistence type="predicted"/>
<keyword evidence="3" id="KW-1185">Reference proteome</keyword>